<feature type="transmembrane region" description="Helical" evidence="1">
    <location>
        <begin position="6"/>
        <end position="30"/>
    </location>
</feature>
<dbReference type="HOGENOM" id="CLU_112010_1_1_3"/>
<dbReference type="Proteomes" id="UP000034103">
    <property type="component" value="Chromosome"/>
</dbReference>
<evidence type="ECO:0000313" key="3">
    <source>
        <dbReference type="Proteomes" id="UP000034103"/>
    </source>
</evidence>
<keyword evidence="1" id="KW-0812">Transmembrane</keyword>
<reference evidence="2 3" key="1">
    <citation type="journal article" date="2015" name="Genome Announc.">
        <title>Complete Genome Sequence of Microcystis aeruginosa NIES-2549, a Bloom-Forming Cyanobacterium from Lake Kasumigaura, Japan.</title>
        <authorList>
            <person name="Yamaguchi H."/>
            <person name="Suzuki S."/>
            <person name="Tanabe Y."/>
            <person name="Osana Y."/>
            <person name="Shimura Y."/>
            <person name="Ishida K."/>
            <person name="Kawachi M."/>
        </authorList>
    </citation>
    <scope>NUCLEOTIDE SEQUENCE [LARGE SCALE GENOMIC DNA]</scope>
    <source>
        <strain evidence="2 3">NIES-2549</strain>
    </source>
</reference>
<name>A0A0F6RNU2_MICAE</name>
<dbReference type="EMBL" id="CP011304">
    <property type="protein sequence ID" value="AKE66458.1"/>
    <property type="molecule type" value="Genomic_DNA"/>
</dbReference>
<dbReference type="PANTHER" id="PTHR33825">
    <property type="entry name" value="CHITINASE-LIKE PROTEIN"/>
    <property type="match status" value="1"/>
</dbReference>
<dbReference type="AlphaFoldDB" id="A0A0F6RNU2"/>
<keyword evidence="1" id="KW-1133">Transmembrane helix</keyword>
<dbReference type="RefSeq" id="WP_002735843.1">
    <property type="nucleotide sequence ID" value="NZ_CP011304.1"/>
</dbReference>
<dbReference type="PANTHER" id="PTHR33825:SF5">
    <property type="entry name" value="TRANSMEMBRANE PROTEIN"/>
    <property type="match status" value="1"/>
</dbReference>
<evidence type="ECO:0000256" key="1">
    <source>
        <dbReference type="SAM" id="Phobius"/>
    </source>
</evidence>
<accession>A0A0F6RNU2</accession>
<keyword evidence="1" id="KW-0472">Membrane</keyword>
<proteinExistence type="predicted"/>
<dbReference type="PATRIC" id="fig|1641812.3.peg.4274"/>
<evidence type="ECO:0000313" key="2">
    <source>
        <dbReference type="EMBL" id="AKE66458.1"/>
    </source>
</evidence>
<sequence length="121" mass="13264">MTEPIFWLGCSLLLVAVSLTAVFIAALPALQELARAARSAEKLFDTLHREFPPTLEAIRLTGAEISELTDNIDEGVKSTRQVVQGVDRSLGSAKAGLSKLDRGSRRLLIGFKVAWNTWKRS</sequence>
<organism evidence="2 3">
    <name type="scientific">Microcystis aeruginosa NIES-2549</name>
    <dbReference type="NCBI Taxonomy" id="1641812"/>
    <lineage>
        <taxon>Bacteria</taxon>
        <taxon>Bacillati</taxon>
        <taxon>Cyanobacteriota</taxon>
        <taxon>Cyanophyceae</taxon>
        <taxon>Oscillatoriophycideae</taxon>
        <taxon>Chroococcales</taxon>
        <taxon>Microcystaceae</taxon>
        <taxon>Microcystis</taxon>
    </lineage>
</organism>
<gene>
    <name evidence="2" type="ORF">MYAER_4134</name>
</gene>
<protein>
    <submittedName>
        <fullName evidence="2">Uncharacterized protein</fullName>
    </submittedName>
</protein>